<feature type="transmembrane region" description="Helical" evidence="7">
    <location>
        <begin position="151"/>
        <end position="173"/>
    </location>
</feature>
<dbReference type="InterPro" id="IPR020846">
    <property type="entry name" value="MFS_dom"/>
</dbReference>
<keyword evidence="3" id="KW-1003">Cell membrane</keyword>
<organism evidence="9 10">
    <name type="scientific">Pelomonas nitida</name>
    <dbReference type="NCBI Taxonomy" id="3299027"/>
    <lineage>
        <taxon>Bacteria</taxon>
        <taxon>Pseudomonadati</taxon>
        <taxon>Pseudomonadota</taxon>
        <taxon>Betaproteobacteria</taxon>
        <taxon>Burkholderiales</taxon>
        <taxon>Sphaerotilaceae</taxon>
        <taxon>Roseateles</taxon>
    </lineage>
</organism>
<feature type="transmembrane region" description="Helical" evidence="7">
    <location>
        <begin position="379"/>
        <end position="397"/>
    </location>
</feature>
<keyword evidence="10" id="KW-1185">Reference proteome</keyword>
<evidence type="ECO:0000259" key="8">
    <source>
        <dbReference type="PROSITE" id="PS50850"/>
    </source>
</evidence>
<dbReference type="InterPro" id="IPR036259">
    <property type="entry name" value="MFS_trans_sf"/>
</dbReference>
<dbReference type="PANTHER" id="PTHR23517:SF13">
    <property type="entry name" value="MAJOR FACILITATOR SUPERFAMILY MFS_1"/>
    <property type="match status" value="1"/>
</dbReference>
<proteinExistence type="predicted"/>
<dbReference type="RefSeq" id="WP_394490464.1">
    <property type="nucleotide sequence ID" value="NZ_JBIGIA010000017.1"/>
</dbReference>
<evidence type="ECO:0000256" key="2">
    <source>
        <dbReference type="ARBA" id="ARBA00022448"/>
    </source>
</evidence>
<feature type="transmembrane region" description="Helical" evidence="7">
    <location>
        <begin position="55"/>
        <end position="80"/>
    </location>
</feature>
<accession>A0ABW7GAI0</accession>
<feature type="transmembrane region" description="Helical" evidence="7">
    <location>
        <begin position="292"/>
        <end position="309"/>
    </location>
</feature>
<feature type="transmembrane region" description="Helical" evidence="7">
    <location>
        <begin position="315"/>
        <end position="338"/>
    </location>
</feature>
<feature type="transmembrane region" description="Helical" evidence="7">
    <location>
        <begin position="114"/>
        <end position="139"/>
    </location>
</feature>
<evidence type="ECO:0000256" key="1">
    <source>
        <dbReference type="ARBA" id="ARBA00004651"/>
    </source>
</evidence>
<dbReference type="Pfam" id="PF07690">
    <property type="entry name" value="MFS_1"/>
    <property type="match status" value="1"/>
</dbReference>
<evidence type="ECO:0000313" key="10">
    <source>
        <dbReference type="Proteomes" id="UP001606305"/>
    </source>
</evidence>
<evidence type="ECO:0000256" key="6">
    <source>
        <dbReference type="ARBA" id="ARBA00023136"/>
    </source>
</evidence>
<keyword evidence="5 7" id="KW-1133">Transmembrane helix</keyword>
<dbReference type="Proteomes" id="UP001606305">
    <property type="component" value="Unassembled WGS sequence"/>
</dbReference>
<dbReference type="InterPro" id="IPR011701">
    <property type="entry name" value="MFS"/>
</dbReference>
<reference evidence="9 10" key="1">
    <citation type="submission" date="2024-09" db="EMBL/GenBank/DDBJ databases">
        <title>Novel species of the genus Pelomonas and Roseateles isolated from streams.</title>
        <authorList>
            <person name="Lu H."/>
        </authorList>
    </citation>
    <scope>NUCLEOTIDE SEQUENCE [LARGE SCALE GENOMIC DNA]</scope>
    <source>
        <strain evidence="9 10">BYS96W</strain>
    </source>
</reference>
<evidence type="ECO:0000256" key="4">
    <source>
        <dbReference type="ARBA" id="ARBA00022692"/>
    </source>
</evidence>
<evidence type="ECO:0000313" key="9">
    <source>
        <dbReference type="EMBL" id="MFG6458962.1"/>
    </source>
</evidence>
<evidence type="ECO:0000256" key="3">
    <source>
        <dbReference type="ARBA" id="ARBA00022475"/>
    </source>
</evidence>
<keyword evidence="4 7" id="KW-0812">Transmembrane</keyword>
<dbReference type="PROSITE" id="PS50850">
    <property type="entry name" value="MFS"/>
    <property type="match status" value="1"/>
</dbReference>
<dbReference type="Gene3D" id="1.20.1250.20">
    <property type="entry name" value="MFS general substrate transporter like domains"/>
    <property type="match status" value="1"/>
</dbReference>
<feature type="transmembrane region" description="Helical" evidence="7">
    <location>
        <begin position="350"/>
        <end position="373"/>
    </location>
</feature>
<feature type="transmembrane region" description="Helical" evidence="7">
    <location>
        <begin position="260"/>
        <end position="280"/>
    </location>
</feature>
<evidence type="ECO:0000256" key="7">
    <source>
        <dbReference type="SAM" id="Phobius"/>
    </source>
</evidence>
<feature type="transmembrane region" description="Helical" evidence="7">
    <location>
        <begin position="21"/>
        <end position="43"/>
    </location>
</feature>
<dbReference type="PANTHER" id="PTHR23517">
    <property type="entry name" value="RESISTANCE PROTEIN MDTM, PUTATIVE-RELATED-RELATED"/>
    <property type="match status" value="1"/>
</dbReference>
<gene>
    <name evidence="9" type="ORF">ACG00X_19165</name>
</gene>
<dbReference type="SUPFAM" id="SSF103473">
    <property type="entry name" value="MFS general substrate transporter"/>
    <property type="match status" value="1"/>
</dbReference>
<evidence type="ECO:0000256" key="5">
    <source>
        <dbReference type="ARBA" id="ARBA00022989"/>
    </source>
</evidence>
<protein>
    <submittedName>
        <fullName evidence="9">MFS transporter</fullName>
    </submittedName>
</protein>
<comment type="caution">
    <text evidence="9">The sequence shown here is derived from an EMBL/GenBank/DDBJ whole genome shotgun (WGS) entry which is preliminary data.</text>
</comment>
<comment type="subcellular location">
    <subcellularLocation>
        <location evidence="1">Cell membrane</location>
        <topology evidence="1">Multi-pass membrane protein</topology>
    </subcellularLocation>
</comment>
<sequence>MTLPTTAPAVSTTLPTPGWRLPAGPAFALLAALITSYLAASAAPSPLYALYREAWGFSALVLTAVFAVYALALLGGLLVFGSLSDHLGRRPVLLASLGLELASLALFWRAEGVVWLVAARLLQGLATGIATATLSAALLDLQRERGALVNSVAPMIGMAVGALGASALVQFAAHPAHHVFEVLGGLFVLQSLAAWFLPETTPPRPGAWRSLQPRLAVPAPARATLRQLLPMNTAQWALGGFYLSLGPTLARQVSGLEAPLVGGALIATLVLSGAAGIMVMRQRPAGRVLRESAVLLMAGVAVTLWGVQAHAVVPLFAGSAIAGVGFGAGFNASVRSLVPLAAAAQRGALMASFFVLSYLAFSLPALAAGLAAGRFGLEAAALGYGGVLMALCAWAAWRLGHAAR</sequence>
<keyword evidence="2" id="KW-0813">Transport</keyword>
<dbReference type="EMBL" id="JBIGIA010000017">
    <property type="protein sequence ID" value="MFG6458962.1"/>
    <property type="molecule type" value="Genomic_DNA"/>
</dbReference>
<feature type="domain" description="Major facilitator superfamily (MFS) profile" evidence="8">
    <location>
        <begin position="24"/>
        <end position="404"/>
    </location>
</feature>
<dbReference type="InterPro" id="IPR050171">
    <property type="entry name" value="MFS_Transporters"/>
</dbReference>
<keyword evidence="6 7" id="KW-0472">Membrane</keyword>
<name>A0ABW7GAI0_9BURK</name>